<evidence type="ECO:0000313" key="3">
    <source>
        <dbReference type="Proteomes" id="UP000284403"/>
    </source>
</evidence>
<evidence type="ECO:0000313" key="2">
    <source>
        <dbReference type="EMBL" id="RNF10023.1"/>
    </source>
</evidence>
<dbReference type="AlphaFoldDB" id="A0A422NWW3"/>
<dbReference type="RefSeq" id="XP_029226151.1">
    <property type="nucleotide sequence ID" value="XM_029373726.1"/>
</dbReference>
<dbReference type="EMBL" id="MKKU01000493">
    <property type="protein sequence ID" value="RNF10023.1"/>
    <property type="molecule type" value="Genomic_DNA"/>
</dbReference>
<name>A0A422NWW3_9TRYP</name>
<protein>
    <submittedName>
        <fullName evidence="2">Uncharacterized protein</fullName>
    </submittedName>
</protein>
<dbReference type="Proteomes" id="UP000284403">
    <property type="component" value="Unassembled WGS sequence"/>
</dbReference>
<feature type="non-terminal residue" evidence="2">
    <location>
        <position position="1"/>
    </location>
</feature>
<evidence type="ECO:0000256" key="1">
    <source>
        <dbReference type="SAM" id="MobiDB-lite"/>
    </source>
</evidence>
<organism evidence="2 3">
    <name type="scientific">Trypanosoma conorhini</name>
    <dbReference type="NCBI Taxonomy" id="83891"/>
    <lineage>
        <taxon>Eukaryota</taxon>
        <taxon>Discoba</taxon>
        <taxon>Euglenozoa</taxon>
        <taxon>Kinetoplastea</taxon>
        <taxon>Metakinetoplastina</taxon>
        <taxon>Trypanosomatida</taxon>
        <taxon>Trypanosomatidae</taxon>
        <taxon>Trypanosoma</taxon>
    </lineage>
</organism>
<feature type="region of interest" description="Disordered" evidence="1">
    <location>
        <begin position="1"/>
        <end position="42"/>
    </location>
</feature>
<feature type="compositionally biased region" description="Low complexity" evidence="1">
    <location>
        <begin position="26"/>
        <end position="37"/>
    </location>
</feature>
<sequence>CTPKEMTPGLDAVPRLWATRTPQRGTAASATETRTTSPLEEVPRRARCGEVERPACRPADKTARPLHDSHPSVLNRHGIECVSALFPPPCATPPGPAENTSLDEMPPGVRNALVAASLRCAAGCARFCF</sequence>
<proteinExistence type="predicted"/>
<gene>
    <name evidence="2" type="ORF">Tco025E_06858</name>
</gene>
<accession>A0A422NWW3</accession>
<reference evidence="2 3" key="1">
    <citation type="journal article" date="2018" name="BMC Genomics">
        <title>Genomic comparison of Trypanosoma conorhini and Trypanosoma rangeli to Trypanosoma cruzi strains of high and low virulence.</title>
        <authorList>
            <person name="Bradwell K.R."/>
            <person name="Koparde V.N."/>
            <person name="Matveyev A.V."/>
            <person name="Serrano M.G."/>
            <person name="Alves J.M."/>
            <person name="Parikh H."/>
            <person name="Huang B."/>
            <person name="Lee V."/>
            <person name="Espinosa-Alvarez O."/>
            <person name="Ortiz P.A."/>
            <person name="Costa-Martins A.G."/>
            <person name="Teixeira M.M."/>
            <person name="Buck G.A."/>
        </authorList>
    </citation>
    <scope>NUCLEOTIDE SEQUENCE [LARGE SCALE GENOMIC DNA]</scope>
    <source>
        <strain evidence="2 3">025E</strain>
    </source>
</reference>
<comment type="caution">
    <text evidence="2">The sequence shown here is derived from an EMBL/GenBank/DDBJ whole genome shotgun (WGS) entry which is preliminary data.</text>
</comment>
<keyword evidence="3" id="KW-1185">Reference proteome</keyword>
<dbReference type="GeneID" id="40320469"/>